<dbReference type="PROSITE" id="PS50887">
    <property type="entry name" value="GGDEF"/>
    <property type="match status" value="1"/>
</dbReference>
<dbReference type="Gene3D" id="3.30.70.270">
    <property type="match status" value="1"/>
</dbReference>
<dbReference type="NCBIfam" id="TIGR00254">
    <property type="entry name" value="GGDEF"/>
    <property type="match status" value="1"/>
</dbReference>
<gene>
    <name evidence="5" type="ORF">KIP89_12635</name>
</gene>
<comment type="caution">
    <text evidence="5">The sequence shown here is derived from an EMBL/GenBank/DDBJ whole genome shotgun (WGS) entry which is preliminary data.</text>
</comment>
<sequence>MIKIIIFVGSLAAASIGLASAVLILWLGRTAPRRIRRAWRALAVLLMAGACLKAYLSLHLFINHIETAAHDLDILSPILGLCGSLCMLAMVILTRESLGDPLKVADLRKAAFTDTLTGLPNRRSFDMAVVERVEIARRRNQPLALIMFDIDHFKAINDWHGHDAGDAVLREIGRCLRHGQRDSDMAFRMGGEEFILLLPATDLTQGTLVADRLRKQLGDVNIDKDGQRISVTTSAGVALLRPGDDAASLLQRADAALYSAKRSGRNRVCLESCPVVQLATAAQG</sequence>
<name>A0ABS5R8F1_9HYPH</name>
<dbReference type="SMART" id="SM00267">
    <property type="entry name" value="GGDEF"/>
    <property type="match status" value="1"/>
</dbReference>
<dbReference type="RefSeq" id="WP_213755792.1">
    <property type="nucleotide sequence ID" value="NZ_JAHCQH010000017.1"/>
</dbReference>
<evidence type="ECO:0000259" key="4">
    <source>
        <dbReference type="PROSITE" id="PS50887"/>
    </source>
</evidence>
<accession>A0ABS5R8F1</accession>
<dbReference type="SUPFAM" id="SSF55073">
    <property type="entry name" value="Nucleotide cyclase"/>
    <property type="match status" value="1"/>
</dbReference>
<evidence type="ECO:0000256" key="1">
    <source>
        <dbReference type="ARBA" id="ARBA00012528"/>
    </source>
</evidence>
<dbReference type="PANTHER" id="PTHR45138:SF9">
    <property type="entry name" value="DIGUANYLATE CYCLASE DGCM-RELATED"/>
    <property type="match status" value="1"/>
</dbReference>
<proteinExistence type="predicted"/>
<dbReference type="InterPro" id="IPR029787">
    <property type="entry name" value="Nucleotide_cyclase"/>
</dbReference>
<dbReference type="CDD" id="cd01949">
    <property type="entry name" value="GGDEF"/>
    <property type="match status" value="1"/>
</dbReference>
<reference evidence="5" key="1">
    <citation type="submission" date="2021-05" db="EMBL/GenBank/DDBJ databases">
        <authorList>
            <person name="Sun Q."/>
            <person name="Inoue M."/>
        </authorList>
    </citation>
    <scope>NUCLEOTIDE SEQUENCE</scope>
    <source>
        <strain evidence="5">VKM B-3255</strain>
    </source>
</reference>
<keyword evidence="6" id="KW-1185">Reference proteome</keyword>
<feature type="transmembrane region" description="Helical" evidence="3">
    <location>
        <begin position="39"/>
        <end position="62"/>
    </location>
</feature>
<feature type="domain" description="GGDEF" evidence="4">
    <location>
        <begin position="141"/>
        <end position="273"/>
    </location>
</feature>
<organism evidence="5 6">
    <name type="scientific">Ancylobacter radicis</name>
    <dbReference type="NCBI Taxonomy" id="2836179"/>
    <lineage>
        <taxon>Bacteria</taxon>
        <taxon>Pseudomonadati</taxon>
        <taxon>Pseudomonadota</taxon>
        <taxon>Alphaproteobacteria</taxon>
        <taxon>Hyphomicrobiales</taxon>
        <taxon>Xanthobacteraceae</taxon>
        <taxon>Ancylobacter</taxon>
    </lineage>
</organism>
<comment type="catalytic activity">
    <reaction evidence="2">
        <text>2 GTP = 3',3'-c-di-GMP + 2 diphosphate</text>
        <dbReference type="Rhea" id="RHEA:24898"/>
        <dbReference type="ChEBI" id="CHEBI:33019"/>
        <dbReference type="ChEBI" id="CHEBI:37565"/>
        <dbReference type="ChEBI" id="CHEBI:58805"/>
        <dbReference type="EC" id="2.7.7.65"/>
    </reaction>
</comment>
<dbReference type="PANTHER" id="PTHR45138">
    <property type="entry name" value="REGULATORY COMPONENTS OF SENSORY TRANSDUCTION SYSTEM"/>
    <property type="match status" value="1"/>
</dbReference>
<protein>
    <recommendedName>
        <fullName evidence="1">diguanylate cyclase</fullName>
        <ecNumber evidence="1">2.7.7.65</ecNumber>
    </recommendedName>
</protein>
<evidence type="ECO:0000256" key="2">
    <source>
        <dbReference type="ARBA" id="ARBA00034247"/>
    </source>
</evidence>
<dbReference type="Pfam" id="PF00990">
    <property type="entry name" value="GGDEF"/>
    <property type="match status" value="1"/>
</dbReference>
<feature type="transmembrane region" description="Helical" evidence="3">
    <location>
        <begin position="6"/>
        <end position="27"/>
    </location>
</feature>
<dbReference type="InterPro" id="IPR050469">
    <property type="entry name" value="Diguanylate_Cyclase"/>
</dbReference>
<feature type="transmembrane region" description="Helical" evidence="3">
    <location>
        <begin position="74"/>
        <end position="93"/>
    </location>
</feature>
<dbReference type="InterPro" id="IPR000160">
    <property type="entry name" value="GGDEF_dom"/>
</dbReference>
<keyword evidence="3" id="KW-1133">Transmembrane helix</keyword>
<dbReference type="EMBL" id="JAHCQH010000017">
    <property type="protein sequence ID" value="MBS9477953.1"/>
    <property type="molecule type" value="Genomic_DNA"/>
</dbReference>
<evidence type="ECO:0000256" key="3">
    <source>
        <dbReference type="SAM" id="Phobius"/>
    </source>
</evidence>
<dbReference type="Proteomes" id="UP001166585">
    <property type="component" value="Unassembled WGS sequence"/>
</dbReference>
<keyword evidence="3" id="KW-0812">Transmembrane</keyword>
<evidence type="ECO:0000313" key="6">
    <source>
        <dbReference type="Proteomes" id="UP001166585"/>
    </source>
</evidence>
<keyword evidence="3" id="KW-0472">Membrane</keyword>
<dbReference type="EC" id="2.7.7.65" evidence="1"/>
<evidence type="ECO:0000313" key="5">
    <source>
        <dbReference type="EMBL" id="MBS9477953.1"/>
    </source>
</evidence>
<dbReference type="InterPro" id="IPR043128">
    <property type="entry name" value="Rev_trsase/Diguanyl_cyclase"/>
</dbReference>